<evidence type="ECO:0000256" key="4">
    <source>
        <dbReference type="ARBA" id="ARBA00023163"/>
    </source>
</evidence>
<dbReference type="OrthoDB" id="39175at2759"/>
<dbReference type="PANTHER" id="PTHR47338">
    <property type="entry name" value="ZN(II)2CYS6 TRANSCRIPTION FACTOR (EUROFUNG)-RELATED"/>
    <property type="match status" value="1"/>
</dbReference>
<dbReference type="Gene3D" id="4.10.240.10">
    <property type="entry name" value="Zn(2)-C6 fungal-type DNA-binding domain"/>
    <property type="match status" value="1"/>
</dbReference>
<keyword evidence="3" id="KW-0805">Transcription regulation</keyword>
<organism evidence="8 9">
    <name type="scientific">Phanerochaete sordida</name>
    <dbReference type="NCBI Taxonomy" id="48140"/>
    <lineage>
        <taxon>Eukaryota</taxon>
        <taxon>Fungi</taxon>
        <taxon>Dikarya</taxon>
        <taxon>Basidiomycota</taxon>
        <taxon>Agaricomycotina</taxon>
        <taxon>Agaricomycetes</taxon>
        <taxon>Polyporales</taxon>
        <taxon>Phanerochaetaceae</taxon>
        <taxon>Phanerochaete</taxon>
    </lineage>
</organism>
<keyword evidence="2" id="KW-0479">Metal-binding</keyword>
<evidence type="ECO:0000313" key="8">
    <source>
        <dbReference type="EMBL" id="GJE86693.1"/>
    </source>
</evidence>
<evidence type="ECO:0000256" key="1">
    <source>
        <dbReference type="ARBA" id="ARBA00004123"/>
    </source>
</evidence>
<reference evidence="8 9" key="1">
    <citation type="submission" date="2021-08" db="EMBL/GenBank/DDBJ databases">
        <title>Draft Genome Sequence of Phanerochaete sordida strain YK-624.</title>
        <authorList>
            <person name="Mori T."/>
            <person name="Dohra H."/>
            <person name="Suzuki T."/>
            <person name="Kawagishi H."/>
            <person name="Hirai H."/>
        </authorList>
    </citation>
    <scope>NUCLEOTIDE SEQUENCE [LARGE SCALE GENOMIC DNA]</scope>
    <source>
        <strain evidence="8 9">YK-624</strain>
    </source>
</reference>
<evidence type="ECO:0000256" key="3">
    <source>
        <dbReference type="ARBA" id="ARBA00023015"/>
    </source>
</evidence>
<dbReference type="Proteomes" id="UP000703269">
    <property type="component" value="Unassembled WGS sequence"/>
</dbReference>
<dbReference type="InterPro" id="IPR050815">
    <property type="entry name" value="TF_fung"/>
</dbReference>
<dbReference type="GO" id="GO:0000981">
    <property type="term" value="F:DNA-binding transcription factor activity, RNA polymerase II-specific"/>
    <property type="evidence" value="ECO:0007669"/>
    <property type="project" value="InterPro"/>
</dbReference>
<dbReference type="GO" id="GO:0006351">
    <property type="term" value="P:DNA-templated transcription"/>
    <property type="evidence" value="ECO:0007669"/>
    <property type="project" value="InterPro"/>
</dbReference>
<comment type="caution">
    <text evidence="8">The sequence shown here is derived from an EMBL/GenBank/DDBJ whole genome shotgun (WGS) entry which is preliminary data.</text>
</comment>
<dbReference type="GO" id="GO:0008270">
    <property type="term" value="F:zinc ion binding"/>
    <property type="evidence" value="ECO:0007669"/>
    <property type="project" value="InterPro"/>
</dbReference>
<gene>
    <name evidence="8" type="ORF">PsYK624_027740</name>
</gene>
<proteinExistence type="predicted"/>
<dbReference type="PANTHER" id="PTHR47338:SF29">
    <property type="entry name" value="ZN(2)-C6 FUNGAL-TYPE DOMAIN-CONTAINING PROTEIN"/>
    <property type="match status" value="1"/>
</dbReference>
<dbReference type="GO" id="GO:0005634">
    <property type="term" value="C:nucleus"/>
    <property type="evidence" value="ECO:0007669"/>
    <property type="project" value="UniProtKB-SubCell"/>
</dbReference>
<protein>
    <submittedName>
        <fullName evidence="8">Fungal specific transcription factor domain-containing protein</fullName>
    </submittedName>
</protein>
<keyword evidence="5" id="KW-0539">Nucleus</keyword>
<feature type="compositionally biased region" description="Polar residues" evidence="6">
    <location>
        <begin position="11"/>
        <end position="22"/>
    </location>
</feature>
<sequence>MDQSVIRPASSAGNANCDSQRPCSTCVKSHAYARAHAAEGIPIPEEPDCTYGDEKEKEQLQSASKVQRLEGRISELETLLSEMQLALDVSRSPSTALSPSSYSISQMAGPSCQSMSPSNTLSPHTNGSHYYDTTGSYEDDMALAVAAVYSRTPSSLVPHTEQNAVVTVTNSRKAQLRAMGWPEQLPDPLVAKHLVHAFFAFNMHAGRLFHGPTFLASLNLHPTDPRFPMIGVLHAMCAVGSLYTADIPQPPMQPRAQQPYNGQFFHVDELFHGRWRAYERRPDSFSEEQARRAKTATEEAVDLGDRLVECLQAQTILTWFYLIQARWAESYTSSGQSLRCVPPCGLSIAAPFQCMTDAVEPGKTPAIIHEAKTVIEDETRRNVFWITYALERQAACGHSFAMAMDDLDVCQLLPVRGDTFEQGLPVDIRERQWSHDKRMFLSHVANQTDSFVLFIKTSLLLSEVKNFGLRYRGRYYRGETSMYAPNQVLESPATYDPRPSPAFKELDALIAAFRPSFPPNLRNPVQDEMVDAYLYAANCGAYLAQILLHEPHTRMTSLRDPSVPKLLAAARNILDLMYAISATSYDLSLLDHLPILAWNGCGRVLIRALRVAIDTDNLEQSLVLQAEIAFVHSMLSKAGERMPLAYRYKKMVYDFLANHCGPQYVESLPQTSYHQGRFPSPNDGFYPAAPPPGSGTLYAGGMYTADDLEPPAQMHAQVPRTHLG</sequence>
<dbReference type="InterPro" id="IPR007219">
    <property type="entry name" value="XnlR_reg_dom"/>
</dbReference>
<feature type="region of interest" description="Disordered" evidence="6">
    <location>
        <begin position="91"/>
        <end position="127"/>
    </location>
</feature>
<dbReference type="EMBL" id="BPQB01000004">
    <property type="protein sequence ID" value="GJE86693.1"/>
    <property type="molecule type" value="Genomic_DNA"/>
</dbReference>
<dbReference type="GO" id="GO:0003677">
    <property type="term" value="F:DNA binding"/>
    <property type="evidence" value="ECO:0007669"/>
    <property type="project" value="InterPro"/>
</dbReference>
<feature type="compositionally biased region" description="Polar residues" evidence="6">
    <location>
        <begin position="106"/>
        <end position="127"/>
    </location>
</feature>
<feature type="compositionally biased region" description="Low complexity" evidence="6">
    <location>
        <begin position="91"/>
        <end position="105"/>
    </location>
</feature>
<feature type="region of interest" description="Disordered" evidence="6">
    <location>
        <begin position="1"/>
        <end position="22"/>
    </location>
</feature>
<keyword evidence="9" id="KW-1185">Reference proteome</keyword>
<feature type="domain" description="Xylanolytic transcriptional activator regulatory" evidence="7">
    <location>
        <begin position="206"/>
        <end position="433"/>
    </location>
</feature>
<accession>A0A9P3G1T1</accession>
<dbReference type="CDD" id="cd12148">
    <property type="entry name" value="fungal_TF_MHR"/>
    <property type="match status" value="1"/>
</dbReference>
<comment type="subcellular location">
    <subcellularLocation>
        <location evidence="1">Nucleus</location>
    </subcellularLocation>
</comment>
<evidence type="ECO:0000256" key="2">
    <source>
        <dbReference type="ARBA" id="ARBA00022723"/>
    </source>
</evidence>
<evidence type="ECO:0000256" key="5">
    <source>
        <dbReference type="ARBA" id="ARBA00023242"/>
    </source>
</evidence>
<dbReference type="AlphaFoldDB" id="A0A9P3G1T1"/>
<evidence type="ECO:0000313" key="9">
    <source>
        <dbReference type="Proteomes" id="UP000703269"/>
    </source>
</evidence>
<keyword evidence="4" id="KW-0804">Transcription</keyword>
<evidence type="ECO:0000256" key="6">
    <source>
        <dbReference type="SAM" id="MobiDB-lite"/>
    </source>
</evidence>
<dbReference type="InterPro" id="IPR036864">
    <property type="entry name" value="Zn2-C6_fun-type_DNA-bd_sf"/>
</dbReference>
<evidence type="ECO:0000259" key="7">
    <source>
        <dbReference type="Pfam" id="PF04082"/>
    </source>
</evidence>
<name>A0A9P3G1T1_9APHY</name>
<dbReference type="Pfam" id="PF04082">
    <property type="entry name" value="Fungal_trans"/>
    <property type="match status" value="1"/>
</dbReference>